<evidence type="ECO:0000256" key="3">
    <source>
        <dbReference type="ARBA" id="ARBA00022801"/>
    </source>
</evidence>
<gene>
    <name evidence="7" type="primary">ykfG_2</name>
    <name evidence="7" type="ORF">NCTC13193_04759</name>
</gene>
<accession>A0A3S4Z3S2</accession>
<name>A0A3S4Z3S2_SERFO</name>
<keyword evidence="5" id="KW-0482">Metalloprotease</keyword>
<dbReference type="GO" id="GO:0008237">
    <property type="term" value="F:metallopeptidase activity"/>
    <property type="evidence" value="ECO:0007669"/>
    <property type="project" value="UniProtKB-KW"/>
</dbReference>
<dbReference type="EMBL" id="LR134492">
    <property type="protein sequence ID" value="VEI74846.1"/>
    <property type="molecule type" value="Genomic_DNA"/>
</dbReference>
<dbReference type="Gene3D" id="3.40.140.10">
    <property type="entry name" value="Cytidine Deaminase, domain 2"/>
    <property type="match status" value="1"/>
</dbReference>
<dbReference type="CDD" id="cd08071">
    <property type="entry name" value="MPN_DUF2466"/>
    <property type="match status" value="1"/>
</dbReference>
<organism evidence="7 8">
    <name type="scientific">Serratia fonticola</name>
    <dbReference type="NCBI Taxonomy" id="47917"/>
    <lineage>
        <taxon>Bacteria</taxon>
        <taxon>Pseudomonadati</taxon>
        <taxon>Pseudomonadota</taxon>
        <taxon>Gammaproteobacteria</taxon>
        <taxon>Enterobacterales</taxon>
        <taxon>Yersiniaceae</taxon>
        <taxon>Serratia</taxon>
    </lineage>
</organism>
<dbReference type="InterPro" id="IPR025657">
    <property type="entry name" value="RadC_JAB"/>
</dbReference>
<keyword evidence="1" id="KW-0645">Protease</keyword>
<evidence type="ECO:0000256" key="5">
    <source>
        <dbReference type="ARBA" id="ARBA00023049"/>
    </source>
</evidence>
<keyword evidence="4" id="KW-0862">Zinc</keyword>
<evidence type="ECO:0000256" key="1">
    <source>
        <dbReference type="ARBA" id="ARBA00022670"/>
    </source>
</evidence>
<dbReference type="PROSITE" id="PS01302">
    <property type="entry name" value="UPF0758"/>
    <property type="match status" value="1"/>
</dbReference>
<evidence type="ECO:0000313" key="7">
    <source>
        <dbReference type="EMBL" id="VEI74846.1"/>
    </source>
</evidence>
<feature type="domain" description="MPN" evidence="6">
    <location>
        <begin position="29"/>
        <end position="151"/>
    </location>
</feature>
<dbReference type="Pfam" id="PF04002">
    <property type="entry name" value="RadC"/>
    <property type="match status" value="1"/>
</dbReference>
<keyword evidence="2" id="KW-0479">Metal-binding</keyword>
<protein>
    <submittedName>
        <fullName evidence="7">DNA repair protein RadC</fullName>
    </submittedName>
</protein>
<dbReference type="NCBIfam" id="TIGR00608">
    <property type="entry name" value="radc"/>
    <property type="match status" value="1"/>
</dbReference>
<dbReference type="GO" id="GO:0046872">
    <property type="term" value="F:metal ion binding"/>
    <property type="evidence" value="ECO:0007669"/>
    <property type="project" value="UniProtKB-KW"/>
</dbReference>
<dbReference type="PANTHER" id="PTHR30471">
    <property type="entry name" value="DNA REPAIR PROTEIN RADC"/>
    <property type="match status" value="1"/>
</dbReference>
<dbReference type="GO" id="GO:0006508">
    <property type="term" value="P:proteolysis"/>
    <property type="evidence" value="ECO:0007669"/>
    <property type="project" value="UniProtKB-KW"/>
</dbReference>
<dbReference type="Proteomes" id="UP000270487">
    <property type="component" value="Chromosome"/>
</dbReference>
<evidence type="ECO:0000256" key="4">
    <source>
        <dbReference type="ARBA" id="ARBA00022833"/>
    </source>
</evidence>
<dbReference type="InterPro" id="IPR020891">
    <property type="entry name" value="UPF0758_CS"/>
</dbReference>
<dbReference type="PROSITE" id="PS50249">
    <property type="entry name" value="MPN"/>
    <property type="match status" value="1"/>
</dbReference>
<dbReference type="InterPro" id="IPR037518">
    <property type="entry name" value="MPN"/>
</dbReference>
<proteinExistence type="predicted"/>
<dbReference type="PANTHER" id="PTHR30471:SF3">
    <property type="entry name" value="UPF0758 PROTEIN YEES-RELATED"/>
    <property type="match status" value="1"/>
</dbReference>
<evidence type="ECO:0000313" key="8">
    <source>
        <dbReference type="Proteomes" id="UP000270487"/>
    </source>
</evidence>
<reference evidence="7 8" key="1">
    <citation type="submission" date="2018-12" db="EMBL/GenBank/DDBJ databases">
        <authorList>
            <consortium name="Pathogen Informatics"/>
        </authorList>
    </citation>
    <scope>NUCLEOTIDE SEQUENCE [LARGE SCALE GENOMIC DNA]</scope>
    <source>
        <strain evidence="7 8">NCTC13193</strain>
    </source>
</reference>
<dbReference type="AlphaFoldDB" id="A0A3S4Z3S2"/>
<dbReference type="InterPro" id="IPR001405">
    <property type="entry name" value="UPF0758"/>
</dbReference>
<evidence type="ECO:0000256" key="2">
    <source>
        <dbReference type="ARBA" id="ARBA00022723"/>
    </source>
</evidence>
<keyword evidence="3" id="KW-0378">Hydrolase</keyword>
<sequence>MYESIRLKEEKIIQKAQEIVANRLYRPEKLSTLQAVCQFLSLKLALREQETFAVVFLDNQLQVIHYEELFHGTINETSVYPREIAKAALKHNAAKVILSHNHPSGVPEPSLADRNVTERSVKALELLDIQVLDHLVIGGNSSVSFAERGWL</sequence>
<evidence type="ECO:0000259" key="6">
    <source>
        <dbReference type="PROSITE" id="PS50249"/>
    </source>
</evidence>